<evidence type="ECO:0000256" key="12">
    <source>
        <dbReference type="ARBA" id="ARBA00022989"/>
    </source>
</evidence>
<evidence type="ECO:0000256" key="19">
    <source>
        <dbReference type="SAM" id="SignalP"/>
    </source>
</evidence>
<evidence type="ECO:0000256" key="17">
    <source>
        <dbReference type="ARBA" id="ARBA00032888"/>
    </source>
</evidence>
<dbReference type="Pfam" id="PF02611">
    <property type="entry name" value="CDH"/>
    <property type="match status" value="1"/>
</dbReference>
<reference evidence="20" key="1">
    <citation type="submission" date="2020-11" db="EMBL/GenBank/DDBJ databases">
        <title>Agrobacterium vitis strain K377 genome.</title>
        <authorList>
            <person name="Xi H."/>
        </authorList>
    </citation>
    <scope>NUCLEOTIDE SEQUENCE</scope>
    <source>
        <strain evidence="20">K377</strain>
    </source>
</reference>
<evidence type="ECO:0000256" key="18">
    <source>
        <dbReference type="ARBA" id="ARBA00032892"/>
    </source>
</evidence>
<comment type="pathway">
    <text evidence="4">Lipid metabolism.</text>
</comment>
<keyword evidence="19" id="KW-0732">Signal</keyword>
<evidence type="ECO:0000256" key="11">
    <source>
        <dbReference type="ARBA" id="ARBA00022801"/>
    </source>
</evidence>
<name>A0AAE2RF05_AGRVI</name>
<dbReference type="InterPro" id="IPR036265">
    <property type="entry name" value="HIT-like_sf"/>
</dbReference>
<keyword evidence="15" id="KW-0594">Phospholipid biosynthesis</keyword>
<dbReference type="GO" id="GO:0005886">
    <property type="term" value="C:plasma membrane"/>
    <property type="evidence" value="ECO:0007669"/>
    <property type="project" value="UniProtKB-SubCell"/>
</dbReference>
<dbReference type="Gene3D" id="3.30.428.30">
    <property type="entry name" value="HIT family - CDH-like"/>
    <property type="match status" value="1"/>
</dbReference>
<evidence type="ECO:0000256" key="6">
    <source>
        <dbReference type="ARBA" id="ARBA00012375"/>
    </source>
</evidence>
<keyword evidence="14" id="KW-0472">Membrane</keyword>
<dbReference type="GO" id="GO:0008654">
    <property type="term" value="P:phospholipid biosynthetic process"/>
    <property type="evidence" value="ECO:0007669"/>
    <property type="project" value="UniProtKB-KW"/>
</dbReference>
<evidence type="ECO:0000256" key="2">
    <source>
        <dbReference type="ARBA" id="ARBA00004162"/>
    </source>
</evidence>
<evidence type="ECO:0000256" key="3">
    <source>
        <dbReference type="ARBA" id="ARBA00004927"/>
    </source>
</evidence>
<dbReference type="SUPFAM" id="SSF54197">
    <property type="entry name" value="HIT-like"/>
    <property type="match status" value="1"/>
</dbReference>
<feature type="chain" id="PRO_5042001825" description="CDP-diacylglycerol pyrophosphatase" evidence="19">
    <location>
        <begin position="26"/>
        <end position="245"/>
    </location>
</feature>
<evidence type="ECO:0000256" key="4">
    <source>
        <dbReference type="ARBA" id="ARBA00005189"/>
    </source>
</evidence>
<evidence type="ECO:0000256" key="16">
    <source>
        <dbReference type="ARBA" id="ARBA00023264"/>
    </source>
</evidence>
<evidence type="ECO:0000313" key="21">
    <source>
        <dbReference type="Proteomes" id="UP000655037"/>
    </source>
</evidence>
<evidence type="ECO:0000256" key="14">
    <source>
        <dbReference type="ARBA" id="ARBA00023136"/>
    </source>
</evidence>
<dbReference type="GO" id="GO:0008715">
    <property type="term" value="F:CDP-diacylglycerol diphosphatase activity"/>
    <property type="evidence" value="ECO:0007669"/>
    <property type="project" value="UniProtKB-EC"/>
</dbReference>
<keyword evidence="13" id="KW-0443">Lipid metabolism</keyword>
<keyword evidence="10" id="KW-0812">Transmembrane</keyword>
<comment type="similarity">
    <text evidence="5">Belongs to the Cdh family.</text>
</comment>
<keyword evidence="8" id="KW-1003">Cell membrane</keyword>
<proteinExistence type="inferred from homology"/>
<gene>
    <name evidence="20" type="ORF">IEI95_023055</name>
</gene>
<evidence type="ECO:0000256" key="1">
    <source>
        <dbReference type="ARBA" id="ARBA00001007"/>
    </source>
</evidence>
<keyword evidence="9" id="KW-0444">Lipid biosynthesis</keyword>
<comment type="catalytic activity">
    <reaction evidence="1">
        <text>a CDP-1,2-diacyl-sn-glycerol + H2O = a 1,2-diacyl-sn-glycero-3-phosphate + CMP + 2 H(+)</text>
        <dbReference type="Rhea" id="RHEA:15221"/>
        <dbReference type="ChEBI" id="CHEBI:15377"/>
        <dbReference type="ChEBI" id="CHEBI:15378"/>
        <dbReference type="ChEBI" id="CHEBI:58332"/>
        <dbReference type="ChEBI" id="CHEBI:58608"/>
        <dbReference type="ChEBI" id="CHEBI:60377"/>
        <dbReference type="EC" id="3.6.1.26"/>
    </reaction>
</comment>
<evidence type="ECO:0000256" key="9">
    <source>
        <dbReference type="ARBA" id="ARBA00022516"/>
    </source>
</evidence>
<dbReference type="PIRSF" id="PIRSF001273">
    <property type="entry name" value="CDH"/>
    <property type="match status" value="1"/>
</dbReference>
<evidence type="ECO:0000256" key="13">
    <source>
        <dbReference type="ARBA" id="ARBA00023098"/>
    </source>
</evidence>
<keyword evidence="16" id="KW-1208">Phospholipid metabolism</keyword>
<evidence type="ECO:0000256" key="15">
    <source>
        <dbReference type="ARBA" id="ARBA00023209"/>
    </source>
</evidence>
<comment type="subcellular location">
    <subcellularLocation>
        <location evidence="2">Cell membrane</location>
        <topology evidence="2">Single-pass membrane protein</topology>
    </subcellularLocation>
</comment>
<dbReference type="EC" id="3.6.1.26" evidence="6"/>
<evidence type="ECO:0000256" key="7">
    <source>
        <dbReference type="ARBA" id="ARBA00019608"/>
    </source>
</evidence>
<evidence type="ECO:0000256" key="10">
    <source>
        <dbReference type="ARBA" id="ARBA00022692"/>
    </source>
</evidence>
<sequence length="245" mass="25883">MTSRPRSSIALGLIGLLAAAAIAHADPDALWKIVHDKCVVATAPCVSVNAGEHYALLKDQRGVAQHLLIPTDKITGIESPALLDDKTPNFFADAWNERAAFDAKLPHPLSRDALSLAVNAQNARSQNQLHIHIDCLSPDAHALLTKMANDIGTDWAPLPDTVAGHHFIAMKVEGDTLAGYNPFLALAKTLKDPSTEMASHNLVVVGASFASGPGFIILTDVAPAATIGFSGGEDVQDHSCRIDPV</sequence>
<dbReference type="Proteomes" id="UP000655037">
    <property type="component" value="Unassembled WGS sequence"/>
</dbReference>
<keyword evidence="11" id="KW-0378">Hydrolase</keyword>
<accession>A0AAE2RF05</accession>
<dbReference type="EMBL" id="JACXXJ020000005">
    <property type="protein sequence ID" value="MBF2717096.1"/>
    <property type="molecule type" value="Genomic_DNA"/>
</dbReference>
<evidence type="ECO:0000313" key="20">
    <source>
        <dbReference type="EMBL" id="MBF2717096.1"/>
    </source>
</evidence>
<keyword evidence="12" id="KW-1133">Transmembrane helix</keyword>
<comment type="caution">
    <text evidence="20">The sequence shown here is derived from an EMBL/GenBank/DDBJ whole genome shotgun (WGS) entry which is preliminary data.</text>
</comment>
<feature type="signal peptide" evidence="19">
    <location>
        <begin position="1"/>
        <end position="25"/>
    </location>
</feature>
<evidence type="ECO:0000256" key="5">
    <source>
        <dbReference type="ARBA" id="ARBA00006435"/>
    </source>
</evidence>
<protein>
    <recommendedName>
        <fullName evidence="7">CDP-diacylglycerol pyrophosphatase</fullName>
        <ecNumber evidence="6">3.6.1.26</ecNumber>
    </recommendedName>
    <alternativeName>
        <fullName evidence="17">CDP-diacylglycerol phosphatidylhydrolase</fullName>
    </alternativeName>
    <alternativeName>
        <fullName evidence="18">CDP-diglyceride hydrolase</fullName>
    </alternativeName>
</protein>
<dbReference type="InterPro" id="IPR003763">
    <property type="entry name" value="CDP-diacylglyc_Pase"/>
</dbReference>
<dbReference type="RefSeq" id="WP_194417078.1">
    <property type="nucleotide sequence ID" value="NZ_JACXXJ020000005.1"/>
</dbReference>
<evidence type="ECO:0000256" key="8">
    <source>
        <dbReference type="ARBA" id="ARBA00022475"/>
    </source>
</evidence>
<comment type="pathway">
    <text evidence="3">Phospholipid metabolism; CDP-diacylglycerol degradation; phosphatidate from CDP-diacylglycerol: step 1/1.</text>
</comment>
<dbReference type="AlphaFoldDB" id="A0AAE2RF05"/>
<organism evidence="20 21">
    <name type="scientific">Agrobacterium vitis</name>
    <name type="common">Rhizobium vitis</name>
    <dbReference type="NCBI Taxonomy" id="373"/>
    <lineage>
        <taxon>Bacteria</taxon>
        <taxon>Pseudomonadati</taxon>
        <taxon>Pseudomonadota</taxon>
        <taxon>Alphaproteobacteria</taxon>
        <taxon>Hyphomicrobiales</taxon>
        <taxon>Rhizobiaceae</taxon>
        <taxon>Rhizobium/Agrobacterium group</taxon>
        <taxon>Agrobacterium</taxon>
    </lineage>
</organism>